<dbReference type="Proteomes" id="UP000612456">
    <property type="component" value="Unassembled WGS sequence"/>
</dbReference>
<accession>A0A917DNU9</accession>
<protein>
    <submittedName>
        <fullName evidence="1">Uncharacterized protein</fullName>
    </submittedName>
</protein>
<comment type="caution">
    <text evidence="1">The sequence shown here is derived from an EMBL/GenBank/DDBJ whole genome shotgun (WGS) entry which is preliminary data.</text>
</comment>
<sequence>MIFCGDYVILVKEDIIDLSTCDYRNNFGDELRSDFLIQTINKDPNKKVYLNHK</sequence>
<dbReference type="AlphaFoldDB" id="A0A917DNU9"/>
<keyword evidence="2" id="KW-1185">Reference proteome</keyword>
<dbReference type="EMBL" id="BMHP01000001">
    <property type="protein sequence ID" value="GGD52343.1"/>
    <property type="molecule type" value="Genomic_DNA"/>
</dbReference>
<evidence type="ECO:0000313" key="1">
    <source>
        <dbReference type="EMBL" id="GGD52343.1"/>
    </source>
</evidence>
<evidence type="ECO:0000313" key="2">
    <source>
        <dbReference type="Proteomes" id="UP000612456"/>
    </source>
</evidence>
<gene>
    <name evidence="1" type="ORF">GCM10010911_07320</name>
</gene>
<proteinExistence type="predicted"/>
<name>A0A917DNU9_9BACL</name>
<organism evidence="1 2">
    <name type="scientific">Paenibacillus nasutitermitis</name>
    <dbReference type="NCBI Taxonomy" id="1652958"/>
    <lineage>
        <taxon>Bacteria</taxon>
        <taxon>Bacillati</taxon>
        <taxon>Bacillota</taxon>
        <taxon>Bacilli</taxon>
        <taxon>Bacillales</taxon>
        <taxon>Paenibacillaceae</taxon>
        <taxon>Paenibacillus</taxon>
    </lineage>
</organism>
<reference evidence="1" key="1">
    <citation type="journal article" date="2014" name="Int. J. Syst. Evol. Microbiol.">
        <title>Complete genome sequence of Corynebacterium casei LMG S-19264T (=DSM 44701T), isolated from a smear-ripened cheese.</title>
        <authorList>
            <consortium name="US DOE Joint Genome Institute (JGI-PGF)"/>
            <person name="Walter F."/>
            <person name="Albersmeier A."/>
            <person name="Kalinowski J."/>
            <person name="Ruckert C."/>
        </authorList>
    </citation>
    <scope>NUCLEOTIDE SEQUENCE</scope>
    <source>
        <strain evidence="1">CGMCC 1.15178</strain>
    </source>
</reference>
<reference evidence="1" key="2">
    <citation type="submission" date="2020-09" db="EMBL/GenBank/DDBJ databases">
        <authorList>
            <person name="Sun Q."/>
            <person name="Zhou Y."/>
        </authorList>
    </citation>
    <scope>NUCLEOTIDE SEQUENCE</scope>
    <source>
        <strain evidence="1">CGMCC 1.15178</strain>
    </source>
</reference>